<dbReference type="EMBL" id="JACHJO010000013">
    <property type="protein sequence ID" value="MBB6122002.1"/>
    <property type="molecule type" value="Genomic_DNA"/>
</dbReference>
<comment type="caution">
    <text evidence="2">The sequence shown here is derived from an EMBL/GenBank/DDBJ whole genome shotgun (WGS) entry which is preliminary data.</text>
</comment>
<keyword evidence="3" id="KW-1185">Reference proteome</keyword>
<name>A0A841IV03_9ACTN</name>
<evidence type="ECO:0000313" key="3">
    <source>
        <dbReference type="Proteomes" id="UP000536604"/>
    </source>
</evidence>
<feature type="signal peptide" evidence="1">
    <location>
        <begin position="1"/>
        <end position="27"/>
    </location>
</feature>
<protein>
    <recommendedName>
        <fullName evidence="4">Lipoprotein</fullName>
    </recommendedName>
</protein>
<dbReference type="Proteomes" id="UP000536604">
    <property type="component" value="Unassembled WGS sequence"/>
</dbReference>
<gene>
    <name evidence="2" type="ORF">FHS13_003987</name>
</gene>
<evidence type="ECO:0008006" key="4">
    <source>
        <dbReference type="Google" id="ProtNLM"/>
    </source>
</evidence>
<dbReference type="AlphaFoldDB" id="A0A841IV03"/>
<dbReference type="PROSITE" id="PS51257">
    <property type="entry name" value="PROKAR_LIPOPROTEIN"/>
    <property type="match status" value="1"/>
</dbReference>
<accession>A0A841IV03</accession>
<evidence type="ECO:0000313" key="2">
    <source>
        <dbReference type="EMBL" id="MBB6122002.1"/>
    </source>
</evidence>
<keyword evidence="1" id="KW-0732">Signal</keyword>
<feature type="chain" id="PRO_5032408164" description="Lipoprotein" evidence="1">
    <location>
        <begin position="28"/>
        <end position="115"/>
    </location>
</feature>
<sequence length="115" mass="12492">MFPQTRFLAVAVPVAAILMLSACSSQATEEDFTEILTANGVSQEHTRITGPDSEGMFIAVYEVNEGCELHISWDGGEKPVIVGAQADRYFHPAPETTYLEGFGADRMSQACEGEF</sequence>
<proteinExistence type="predicted"/>
<evidence type="ECO:0000256" key="1">
    <source>
        <dbReference type="SAM" id="SignalP"/>
    </source>
</evidence>
<organism evidence="2 3">
    <name type="scientific">Nocardiopsis algeriensis</name>
    <dbReference type="NCBI Taxonomy" id="1478215"/>
    <lineage>
        <taxon>Bacteria</taxon>
        <taxon>Bacillati</taxon>
        <taxon>Actinomycetota</taxon>
        <taxon>Actinomycetes</taxon>
        <taxon>Streptosporangiales</taxon>
        <taxon>Nocardiopsidaceae</taxon>
        <taxon>Nocardiopsis</taxon>
    </lineage>
</organism>
<dbReference type="RefSeq" id="WP_184293445.1">
    <property type="nucleotide sequence ID" value="NZ_JACHJO010000013.1"/>
</dbReference>
<reference evidence="2 3" key="1">
    <citation type="submission" date="2020-08" db="EMBL/GenBank/DDBJ databases">
        <title>Genomic Encyclopedia of Type Strains, Phase III (KMG-III): the genomes of soil and plant-associated and newly described type strains.</title>
        <authorList>
            <person name="Whitman W."/>
        </authorList>
    </citation>
    <scope>NUCLEOTIDE SEQUENCE [LARGE SCALE GENOMIC DNA]</scope>
    <source>
        <strain evidence="2 3">CECT 8712</strain>
    </source>
</reference>